<keyword evidence="2" id="KW-1185">Reference proteome</keyword>
<evidence type="ECO:0000313" key="2">
    <source>
        <dbReference type="Proteomes" id="UP000479000"/>
    </source>
</evidence>
<dbReference type="AlphaFoldDB" id="A0A6H5G5Y5"/>
<organism evidence="1 2">
    <name type="scientific">Nesidiocoris tenuis</name>
    <dbReference type="NCBI Taxonomy" id="355587"/>
    <lineage>
        <taxon>Eukaryota</taxon>
        <taxon>Metazoa</taxon>
        <taxon>Ecdysozoa</taxon>
        <taxon>Arthropoda</taxon>
        <taxon>Hexapoda</taxon>
        <taxon>Insecta</taxon>
        <taxon>Pterygota</taxon>
        <taxon>Neoptera</taxon>
        <taxon>Paraneoptera</taxon>
        <taxon>Hemiptera</taxon>
        <taxon>Heteroptera</taxon>
        <taxon>Panheteroptera</taxon>
        <taxon>Cimicomorpha</taxon>
        <taxon>Miridae</taxon>
        <taxon>Dicyphina</taxon>
        <taxon>Nesidiocoris</taxon>
    </lineage>
</organism>
<reference evidence="1 2" key="1">
    <citation type="submission" date="2020-02" db="EMBL/GenBank/DDBJ databases">
        <authorList>
            <person name="Ferguson B K."/>
        </authorList>
    </citation>
    <scope>NUCLEOTIDE SEQUENCE [LARGE SCALE GENOMIC DNA]</scope>
</reference>
<dbReference type="Proteomes" id="UP000479000">
    <property type="component" value="Unassembled WGS sequence"/>
</dbReference>
<feature type="non-terminal residue" evidence="1">
    <location>
        <position position="1"/>
    </location>
</feature>
<gene>
    <name evidence="1" type="ORF">NTEN_LOCUS4019</name>
</gene>
<protein>
    <submittedName>
        <fullName evidence="1">Uncharacterized protein</fullName>
    </submittedName>
</protein>
<proteinExistence type="predicted"/>
<accession>A0A6H5G5Y5</accession>
<evidence type="ECO:0000313" key="1">
    <source>
        <dbReference type="EMBL" id="CAA9997725.1"/>
    </source>
</evidence>
<sequence>QAVPSTLNTLGISSGSQFKETLLVTTISGSIAMGQKGFHLLCEGYSDDENYELVLVKKYTYKMMSDVFIPNIRCAGRITGGSEVLRHNWVVPSPCFLTLRRAGDSGPSLVAGIQFLPIILCVQPNQFALINTLGAGSKRLSKCAAVSASGKEKNCPGVFQSAQVATLALSGRARPGELRLSDEEPTLGNAGFLAYFAFFTYFQFALMTSGKCIRCLLVRYKLSRVSRQVDDSFPSNGTEEV</sequence>
<name>A0A6H5G5Y5_9HEMI</name>
<dbReference type="EMBL" id="CADCXU010005919">
    <property type="protein sequence ID" value="CAA9997725.1"/>
    <property type="molecule type" value="Genomic_DNA"/>
</dbReference>